<dbReference type="GO" id="GO:0008270">
    <property type="term" value="F:zinc ion binding"/>
    <property type="evidence" value="ECO:0007669"/>
    <property type="project" value="UniProtKB-KW"/>
</dbReference>
<dbReference type="PANTHER" id="PTHR46527:SF1">
    <property type="entry name" value="NUCLEOPORIN NUP42"/>
    <property type="match status" value="1"/>
</dbReference>
<keyword evidence="12" id="KW-1185">Reference proteome</keyword>
<dbReference type="InterPro" id="IPR036855">
    <property type="entry name" value="Znf_CCCH_sf"/>
</dbReference>
<keyword evidence="5" id="KW-0539">Nucleus</keyword>
<evidence type="ECO:0000256" key="8">
    <source>
        <dbReference type="ARBA" id="ARBA00042384"/>
    </source>
</evidence>
<evidence type="ECO:0000256" key="7">
    <source>
        <dbReference type="ARBA" id="ARBA00039886"/>
    </source>
</evidence>
<accession>A0AAV8X9J9</accession>
<reference evidence="11" key="1">
    <citation type="journal article" date="2023" name="Insect Mol. Biol.">
        <title>Genome sequencing provides insights into the evolution of gene families encoding plant cell wall-degrading enzymes in longhorned beetles.</title>
        <authorList>
            <person name="Shin N.R."/>
            <person name="Okamura Y."/>
            <person name="Kirsch R."/>
            <person name="Pauchet Y."/>
        </authorList>
    </citation>
    <scope>NUCLEOTIDE SEQUENCE</scope>
    <source>
        <strain evidence="11">RBIC_L_NR</strain>
    </source>
</reference>
<feature type="domain" description="C3H1-type" evidence="10">
    <location>
        <begin position="1"/>
        <end position="25"/>
    </location>
</feature>
<sequence>MVVCKFFLQGTCKFGDFCKFDHQLNDNFNNYQNQNSTSILRQSHFSTPQQTKPVTNPSAVDINTLVKSVVNDMTTAEKGGQWLLSCYAPFKEKPAFPGFEDQSFEEVRWGFYEAVKTGTVEQYKQQVQMMLQQAIMKLKSLQSPTPDIINLLKSIYNTPPSSSCGVFGSNNITTSNAYHNAPNTFSPPQPLAFGQQSSSSVFAPANQNIFGNLTQPQNAFVGNANIFSGVNRNVFGGQASNPPFGNSQSQTQGVNKSIFGQANANFGGQTTGSIFGGQQSGLQATTGSIFGSALPSNSPVYGGPQTGQSSVFATQNTSMPYGTQPQQLQTGGTSMFASQAHTPFEQTHTQPFVGQVNSTSFGQTSPQAAPHIFGNSPNAQVGQVFGASTTIKNIPQQNATNIFGGGANQPQNQPFAAATKAIFNQQNDGNSIFSQQYPQNSNSSFSQPAKTTLDAQSHSSNIFGNNQQSSMPSIDRLQKIDEIDEIDESAYSKLEDLTEEEIKWFESDDLDIMNIPEKPPTYEMCFKT</sequence>
<organism evidence="11 12">
    <name type="scientific">Rhamnusium bicolor</name>
    <dbReference type="NCBI Taxonomy" id="1586634"/>
    <lineage>
        <taxon>Eukaryota</taxon>
        <taxon>Metazoa</taxon>
        <taxon>Ecdysozoa</taxon>
        <taxon>Arthropoda</taxon>
        <taxon>Hexapoda</taxon>
        <taxon>Insecta</taxon>
        <taxon>Pterygota</taxon>
        <taxon>Neoptera</taxon>
        <taxon>Endopterygota</taxon>
        <taxon>Coleoptera</taxon>
        <taxon>Polyphaga</taxon>
        <taxon>Cucujiformia</taxon>
        <taxon>Chrysomeloidea</taxon>
        <taxon>Cerambycidae</taxon>
        <taxon>Lepturinae</taxon>
        <taxon>Rhagiini</taxon>
        <taxon>Rhamnusium</taxon>
    </lineage>
</organism>
<comment type="subcellular location">
    <subcellularLocation>
        <location evidence="1">Nucleus membrane</location>
        <topology evidence="1">Peripheral membrane protein</topology>
        <orientation evidence="1">Cytoplasmic side</orientation>
    </subcellularLocation>
</comment>
<evidence type="ECO:0000256" key="1">
    <source>
        <dbReference type="ARBA" id="ARBA00004335"/>
    </source>
</evidence>
<evidence type="ECO:0000256" key="2">
    <source>
        <dbReference type="ARBA" id="ARBA00022723"/>
    </source>
</evidence>
<proteinExistence type="predicted"/>
<evidence type="ECO:0000256" key="9">
    <source>
        <dbReference type="PROSITE-ProRule" id="PRU00723"/>
    </source>
</evidence>
<dbReference type="InterPro" id="IPR051767">
    <property type="entry name" value="Nucleoporin_NUP42"/>
</dbReference>
<evidence type="ECO:0000256" key="3">
    <source>
        <dbReference type="ARBA" id="ARBA00022771"/>
    </source>
</evidence>
<dbReference type="SMART" id="SM00356">
    <property type="entry name" value="ZnF_C3H1"/>
    <property type="match status" value="1"/>
</dbReference>
<comment type="caution">
    <text evidence="11">The sequence shown here is derived from an EMBL/GenBank/DDBJ whole genome shotgun (WGS) entry which is preliminary data.</text>
</comment>
<dbReference type="PANTHER" id="PTHR46527">
    <property type="entry name" value="NUCLEOPORIN-LIKE PROTEIN 2"/>
    <property type="match status" value="1"/>
</dbReference>
<keyword evidence="4 9" id="KW-0862">Zinc</keyword>
<evidence type="ECO:0000313" key="12">
    <source>
        <dbReference type="Proteomes" id="UP001162156"/>
    </source>
</evidence>
<evidence type="ECO:0000256" key="5">
    <source>
        <dbReference type="ARBA" id="ARBA00023242"/>
    </source>
</evidence>
<dbReference type="EMBL" id="JANEYF010003577">
    <property type="protein sequence ID" value="KAJ8935377.1"/>
    <property type="molecule type" value="Genomic_DNA"/>
</dbReference>
<dbReference type="Gene3D" id="4.10.1000.10">
    <property type="entry name" value="Zinc finger, CCCH-type"/>
    <property type="match status" value="1"/>
</dbReference>
<dbReference type="SUPFAM" id="SSF90229">
    <property type="entry name" value="CCCH zinc finger"/>
    <property type="match status" value="1"/>
</dbReference>
<dbReference type="Proteomes" id="UP001162156">
    <property type="component" value="Unassembled WGS sequence"/>
</dbReference>
<keyword evidence="2 9" id="KW-0479">Metal-binding</keyword>
<feature type="zinc finger region" description="C3H1-type" evidence="9">
    <location>
        <begin position="1"/>
        <end position="25"/>
    </location>
</feature>
<evidence type="ECO:0000313" key="11">
    <source>
        <dbReference type="EMBL" id="KAJ8935377.1"/>
    </source>
</evidence>
<protein>
    <recommendedName>
        <fullName evidence="7">Nucleoporin NUP42</fullName>
    </recommendedName>
    <alternativeName>
        <fullName evidence="8">Nucleoporin-like protein 2</fullName>
    </alternativeName>
</protein>
<evidence type="ECO:0000256" key="4">
    <source>
        <dbReference type="ARBA" id="ARBA00022833"/>
    </source>
</evidence>
<keyword evidence="3 9" id="KW-0863">Zinc-finger</keyword>
<dbReference type="PROSITE" id="PS50103">
    <property type="entry name" value="ZF_C3H1"/>
    <property type="match status" value="1"/>
</dbReference>
<dbReference type="AlphaFoldDB" id="A0AAV8X9J9"/>
<name>A0AAV8X9J9_9CUCU</name>
<comment type="function">
    <text evidence="6">Required for the export of mRNAs containing poly(A) tails from the nucleus into the cytoplasm.</text>
</comment>
<dbReference type="InterPro" id="IPR000571">
    <property type="entry name" value="Znf_CCCH"/>
</dbReference>
<gene>
    <name evidence="11" type="ORF">NQ314_012788</name>
</gene>
<dbReference type="GO" id="GO:0031965">
    <property type="term" value="C:nuclear membrane"/>
    <property type="evidence" value="ECO:0007669"/>
    <property type="project" value="UniProtKB-SubCell"/>
</dbReference>
<evidence type="ECO:0000256" key="6">
    <source>
        <dbReference type="ARBA" id="ARBA00037262"/>
    </source>
</evidence>
<dbReference type="Pfam" id="PF00642">
    <property type="entry name" value="zf-CCCH"/>
    <property type="match status" value="1"/>
</dbReference>
<evidence type="ECO:0000259" key="10">
    <source>
        <dbReference type="PROSITE" id="PS50103"/>
    </source>
</evidence>